<dbReference type="InterPro" id="IPR045667">
    <property type="entry name" value="ORC3_N"/>
</dbReference>
<comment type="function">
    <text evidence="9">Component of the origin recognition complex (ORC) that binds origins of replication. DNA-binding is ATP-dependent. The specific DNA sequences that define origins of replication have not been identified yet. ORC is required to assemble the pre-replication complex necessary to initiate DNA replication. Binds histone H3 and H4 trimethylation marks H3K9me3, H3K27me3 and H4K20me3.</text>
</comment>
<comment type="subunit">
    <text evidence="8">Component of ORC, a complex composed of at least 6 subunits: ORC1, ORC2, ORC3, ORC4, ORC5 and ORC6. ORC is regulated in a cell-cycle dependent manner. It is sequentially assembled at the exit from anaphase of mitosis and disassembled as cells enter S phase.</text>
</comment>
<dbReference type="OrthoDB" id="10265211at2759"/>
<evidence type="ECO:0000256" key="9">
    <source>
        <dbReference type="ARBA" id="ARBA00045241"/>
    </source>
</evidence>
<dbReference type="GO" id="GO:0005656">
    <property type="term" value="C:nuclear pre-replicative complex"/>
    <property type="evidence" value="ECO:0007669"/>
    <property type="project" value="TreeGrafter"/>
</dbReference>
<keyword evidence="6" id="KW-0238">DNA-binding</keyword>
<dbReference type="PANTHER" id="PTHR12748:SF0">
    <property type="entry name" value="ORIGIN RECOGNITION COMPLEX SUBUNIT 3"/>
    <property type="match status" value="1"/>
</dbReference>
<name>A0A8J2S4V8_9CRUS</name>
<organism evidence="13 14">
    <name type="scientific">Daphnia galeata</name>
    <dbReference type="NCBI Taxonomy" id="27404"/>
    <lineage>
        <taxon>Eukaryota</taxon>
        <taxon>Metazoa</taxon>
        <taxon>Ecdysozoa</taxon>
        <taxon>Arthropoda</taxon>
        <taxon>Crustacea</taxon>
        <taxon>Branchiopoda</taxon>
        <taxon>Diplostraca</taxon>
        <taxon>Cladocera</taxon>
        <taxon>Anomopoda</taxon>
        <taxon>Daphniidae</taxon>
        <taxon>Daphnia</taxon>
    </lineage>
</organism>
<dbReference type="Pfam" id="PF19675">
    <property type="entry name" value="ORC3_ins"/>
    <property type="match status" value="1"/>
</dbReference>
<evidence type="ECO:0000313" key="14">
    <source>
        <dbReference type="Proteomes" id="UP000789390"/>
    </source>
</evidence>
<dbReference type="GO" id="GO:0003688">
    <property type="term" value="F:DNA replication origin binding"/>
    <property type="evidence" value="ECO:0007669"/>
    <property type="project" value="TreeGrafter"/>
</dbReference>
<dbReference type="InterPro" id="IPR045663">
    <property type="entry name" value="ORC3_ins"/>
</dbReference>
<dbReference type="InterPro" id="IPR040855">
    <property type="entry name" value="ORC_WH_C"/>
</dbReference>
<evidence type="ECO:0000256" key="4">
    <source>
        <dbReference type="ARBA" id="ARBA00022553"/>
    </source>
</evidence>
<dbReference type="GO" id="GO:0031261">
    <property type="term" value="C:DNA replication preinitiation complex"/>
    <property type="evidence" value="ECO:0007669"/>
    <property type="project" value="TreeGrafter"/>
</dbReference>
<evidence type="ECO:0000259" key="10">
    <source>
        <dbReference type="Pfam" id="PF07034"/>
    </source>
</evidence>
<evidence type="ECO:0000256" key="2">
    <source>
        <dbReference type="ARBA" id="ARBA00010977"/>
    </source>
</evidence>
<evidence type="ECO:0000313" key="13">
    <source>
        <dbReference type="EMBL" id="CAH0109487.1"/>
    </source>
</evidence>
<proteinExistence type="inferred from homology"/>
<feature type="domain" description="Origin recognition complex subunit 3 insertion" evidence="12">
    <location>
        <begin position="346"/>
        <end position="572"/>
    </location>
</feature>
<keyword evidence="5" id="KW-0235">DNA replication</keyword>
<dbReference type="Proteomes" id="UP000789390">
    <property type="component" value="Unassembled WGS sequence"/>
</dbReference>
<dbReference type="InterPro" id="IPR020795">
    <property type="entry name" value="ORC3"/>
</dbReference>
<dbReference type="PANTHER" id="PTHR12748">
    <property type="entry name" value="ORIGIN RECOGNITION COMPLEX SUBUNIT 3"/>
    <property type="match status" value="1"/>
</dbReference>
<dbReference type="Pfam" id="PF07034">
    <property type="entry name" value="ORC3_N"/>
    <property type="match status" value="1"/>
</dbReference>
<gene>
    <name evidence="13" type="ORF">DGAL_LOCUS12965</name>
</gene>
<feature type="domain" description="Origin recognition complex subunit 3 winged helix C-terminal" evidence="11">
    <location>
        <begin position="596"/>
        <end position="705"/>
    </location>
</feature>
<dbReference type="AlphaFoldDB" id="A0A8J2S4V8"/>
<keyword evidence="14" id="KW-1185">Reference proteome</keyword>
<accession>A0A8J2S4V8</accession>
<evidence type="ECO:0000256" key="1">
    <source>
        <dbReference type="ARBA" id="ARBA00004123"/>
    </source>
</evidence>
<evidence type="ECO:0000256" key="5">
    <source>
        <dbReference type="ARBA" id="ARBA00022705"/>
    </source>
</evidence>
<dbReference type="GO" id="GO:0006270">
    <property type="term" value="P:DNA replication initiation"/>
    <property type="evidence" value="ECO:0007669"/>
    <property type="project" value="TreeGrafter"/>
</dbReference>
<evidence type="ECO:0000259" key="11">
    <source>
        <dbReference type="Pfam" id="PF18137"/>
    </source>
</evidence>
<evidence type="ECO:0000256" key="8">
    <source>
        <dbReference type="ARBA" id="ARBA00026084"/>
    </source>
</evidence>
<dbReference type="EMBL" id="CAKKLH010000292">
    <property type="protein sequence ID" value="CAH0109487.1"/>
    <property type="molecule type" value="Genomic_DNA"/>
</dbReference>
<evidence type="ECO:0000256" key="6">
    <source>
        <dbReference type="ARBA" id="ARBA00023125"/>
    </source>
</evidence>
<sequence length="707" mass="80137">MATTSSFSKGCFVFKANPQTSGRSPRKKTKKFSSADLNEDLNASSLFAKSDKSSVAIRLDSYRKIWAATKKKSEDIISDSHKQLLHDVKTFVSDNADIGQSSIPTAFISLGVNLPDHAAFFSLLDTTLKTNVSPFVAMLNSKECPSLKHMVLKTIQKLTSCDSVDDEIERDEEEDDEIVPIKPTSKIKTFANLATWYSDVVMKTPLIVILQDLESFNTQQLQDFVLLCREYRVRSKLPIQFIMGIATTVALQQQLHHRTSVCLATKSFQSQPSVVLLNHLIEQLFMKNSVLKLGPRLMQLLLDGFLYHDLSLSSFMMRVHLIIMQHYITLPVSSLCCSPSELKNRIKELSEADLDLYRQIPSFMKFIEKNRSKVSLLTDDKEFRQFLLKSLERLNTYSKNFSLSCRVLHSLSDGMPDALFGKSLREVYVNLLIGSESEDWDQFIRLLNVSSAHELRNRIETAFTMLKECDTSNSLSDFTTSLILFSEELKHLGETQKTDAAATSPKSQNVFVPQGKKLDKFELKAQLLATAKQTRPTTKFDEIKSDIITWLNSELANQLKSPSTLVFHEIFYAGSQVQTSWDIVPWIRRQVQPVPRVVISKALSNPASYLGCNCCSLTGQESQVLSSMPDLCIVYKLHTECGRLINLYDWMLSFNAIQKKDDEDDNEEIEPIIQARFIRAVAQLQLLGFIQSSKRKTDHVARLTWGV</sequence>
<evidence type="ECO:0000259" key="12">
    <source>
        <dbReference type="Pfam" id="PF19675"/>
    </source>
</evidence>
<comment type="similarity">
    <text evidence="2">Belongs to the ORC3 family.</text>
</comment>
<dbReference type="GO" id="GO:0005664">
    <property type="term" value="C:nuclear origin of replication recognition complex"/>
    <property type="evidence" value="ECO:0007669"/>
    <property type="project" value="InterPro"/>
</dbReference>
<keyword evidence="4" id="KW-0597">Phosphoprotein</keyword>
<comment type="caution">
    <text evidence="13">The sequence shown here is derived from an EMBL/GenBank/DDBJ whole genome shotgun (WGS) entry which is preliminary data.</text>
</comment>
<feature type="domain" description="Origin recognition complex subunit 3 N-terminal" evidence="10">
    <location>
        <begin position="3"/>
        <end position="335"/>
    </location>
</feature>
<dbReference type="CDD" id="cd20704">
    <property type="entry name" value="Orc3"/>
    <property type="match status" value="2"/>
</dbReference>
<dbReference type="Pfam" id="PF18137">
    <property type="entry name" value="WHD_ORC"/>
    <property type="match status" value="1"/>
</dbReference>
<evidence type="ECO:0000256" key="3">
    <source>
        <dbReference type="ARBA" id="ARBA00019085"/>
    </source>
</evidence>
<reference evidence="13" key="1">
    <citation type="submission" date="2021-11" db="EMBL/GenBank/DDBJ databases">
        <authorList>
            <person name="Schell T."/>
        </authorList>
    </citation>
    <scope>NUCLEOTIDE SEQUENCE</scope>
    <source>
        <strain evidence="13">M5</strain>
    </source>
</reference>
<evidence type="ECO:0000256" key="7">
    <source>
        <dbReference type="ARBA" id="ARBA00023242"/>
    </source>
</evidence>
<comment type="subcellular location">
    <subcellularLocation>
        <location evidence="1">Nucleus</location>
    </subcellularLocation>
</comment>
<protein>
    <recommendedName>
        <fullName evidence="3">Origin recognition complex subunit 3</fullName>
    </recommendedName>
</protein>
<keyword evidence="7" id="KW-0539">Nucleus</keyword>